<evidence type="ECO:0000313" key="2">
    <source>
        <dbReference type="EMBL" id="AKB35607.1"/>
    </source>
</evidence>
<sequence>MAICKAGQSAFNDWGDEAILSEEFLIKDHQTWETGKVSINHENNNALLGKSTIKDIEYDAETQLVWATFPDLPEKALSLINSDFYEGLSQECVPLEMDGNKILKGYGLGVTIVTYPYKPAATPEMGVGVRPTASMFAAVASKYPEYNTGGEKTPEEDLKKIIDELKSTIDTLKSENAKLGEDLKEKDKTMESTVEKAVKAALESHDKAIKEASDYNDAVKELSSYMKPEDLEGFLSSKPAAGIIRATAAAMKATVASHIGAGKGGEGGKGGSGKVQSTWEAGKEVYEAAGLTLEDLEKYGEIEE</sequence>
<dbReference type="Proteomes" id="UP000033123">
    <property type="component" value="Chromosome"/>
</dbReference>
<reference evidence="2 3" key="1">
    <citation type="submission" date="2014-07" db="EMBL/GenBank/DDBJ databases">
        <title>Methanogenic archaea and the global carbon cycle.</title>
        <authorList>
            <person name="Henriksen J.R."/>
            <person name="Luke J."/>
            <person name="Reinhart S."/>
            <person name="Benedict M.N."/>
            <person name="Youngblut N.D."/>
            <person name="Metcalf M.E."/>
            <person name="Whitaker R.J."/>
            <person name="Metcalf W.W."/>
        </authorList>
    </citation>
    <scope>NUCLEOTIDE SEQUENCE [LARGE SCALE GENOMIC DNA]</scope>
    <source>
        <strain evidence="2 3">C2J</strain>
    </source>
</reference>
<gene>
    <name evidence="2" type="ORF">MSSAC_1017</name>
</gene>
<dbReference type="KEGG" id="msj:MSSAC_1017"/>
<evidence type="ECO:0000256" key="1">
    <source>
        <dbReference type="SAM" id="Coils"/>
    </source>
</evidence>
<organism evidence="2 3">
    <name type="scientific">Methanosarcina siciliae C2J</name>
    <dbReference type="NCBI Taxonomy" id="1434118"/>
    <lineage>
        <taxon>Archaea</taxon>
        <taxon>Methanobacteriati</taxon>
        <taxon>Methanobacteriota</taxon>
        <taxon>Stenosarchaea group</taxon>
        <taxon>Methanomicrobia</taxon>
        <taxon>Methanosarcinales</taxon>
        <taxon>Methanosarcinaceae</taxon>
        <taxon>Methanosarcina</taxon>
    </lineage>
</organism>
<dbReference type="STRING" id="1434118.MSSAC_1017"/>
<dbReference type="HOGENOM" id="CLU_914029_0_0_2"/>
<protein>
    <recommendedName>
        <fullName evidence="4">Phage protein</fullName>
    </recommendedName>
</protein>
<dbReference type="RefSeq" id="WP_048180618.1">
    <property type="nucleotide sequence ID" value="NZ_CP009508.1"/>
</dbReference>
<dbReference type="AlphaFoldDB" id="A0A0E3PLE3"/>
<dbReference type="PATRIC" id="fig|1434118.4.peg.1309"/>
<keyword evidence="1" id="KW-0175">Coiled coil</keyword>
<accession>A0A0E3PLE3</accession>
<dbReference type="EMBL" id="CP009508">
    <property type="protein sequence ID" value="AKB35607.1"/>
    <property type="molecule type" value="Genomic_DNA"/>
</dbReference>
<name>A0A0E3PLE3_9EURY</name>
<evidence type="ECO:0008006" key="4">
    <source>
        <dbReference type="Google" id="ProtNLM"/>
    </source>
</evidence>
<proteinExistence type="predicted"/>
<evidence type="ECO:0000313" key="3">
    <source>
        <dbReference type="Proteomes" id="UP000033123"/>
    </source>
</evidence>
<dbReference type="GeneID" id="24870596"/>
<feature type="coiled-coil region" evidence="1">
    <location>
        <begin position="155"/>
        <end position="189"/>
    </location>
</feature>